<proteinExistence type="predicted"/>
<dbReference type="KEGG" id="pte:PTT_13792"/>
<sequence length="103" mass="11582">MSGRSPGFLLRASGRMARAPGLRREVLEVLVVREDFRWKVCSLELRSPLLHRFDDGEEFFVVDFVVAFSCRVPGGEVRYRAEYAVVVVLGEDSAGGLVRGVYF</sequence>
<gene>
    <name evidence="1" type="ORF">PTT_13792</name>
</gene>
<dbReference type="HOGENOM" id="CLU_2265097_0_0_1"/>
<reference evidence="1 2" key="1">
    <citation type="journal article" date="2010" name="Genome Biol.">
        <title>A first genome assembly of the barley fungal pathogen Pyrenophora teres f. teres.</title>
        <authorList>
            <person name="Ellwood S.R."/>
            <person name="Liu Z."/>
            <person name="Syme R.A."/>
            <person name="Lai Z."/>
            <person name="Hane J.K."/>
            <person name="Keiper F."/>
            <person name="Moffat C.S."/>
            <person name="Oliver R.P."/>
            <person name="Friesen T.L."/>
        </authorList>
    </citation>
    <scope>NUCLEOTIDE SEQUENCE [LARGE SCALE GENOMIC DNA]</scope>
    <source>
        <strain evidence="1 2">0-1</strain>
    </source>
</reference>
<dbReference type="AlphaFoldDB" id="E3RWU3"/>
<name>E3RWU3_PYRTT</name>
<accession>E3RWU3</accession>
<protein>
    <submittedName>
        <fullName evidence="1">Uncharacterized protein</fullName>
    </submittedName>
</protein>
<dbReference type="EMBL" id="GL535534">
    <property type="protein sequence ID" value="EFQ89806.1"/>
    <property type="molecule type" value="Genomic_DNA"/>
</dbReference>
<keyword evidence="2" id="KW-1185">Reference proteome</keyword>
<evidence type="ECO:0000313" key="2">
    <source>
        <dbReference type="Proteomes" id="UP000001067"/>
    </source>
</evidence>
<organism evidence="2">
    <name type="scientific">Pyrenophora teres f. teres (strain 0-1)</name>
    <name type="common">Barley net blotch fungus</name>
    <name type="synonym">Drechslera teres f. teres</name>
    <dbReference type="NCBI Taxonomy" id="861557"/>
    <lineage>
        <taxon>Eukaryota</taxon>
        <taxon>Fungi</taxon>
        <taxon>Dikarya</taxon>
        <taxon>Ascomycota</taxon>
        <taxon>Pezizomycotina</taxon>
        <taxon>Dothideomycetes</taxon>
        <taxon>Pleosporomycetidae</taxon>
        <taxon>Pleosporales</taxon>
        <taxon>Pleosporineae</taxon>
        <taxon>Pleosporaceae</taxon>
        <taxon>Pyrenophora</taxon>
    </lineage>
</organism>
<dbReference type="Proteomes" id="UP000001067">
    <property type="component" value="Unassembled WGS sequence"/>
</dbReference>
<evidence type="ECO:0000313" key="1">
    <source>
        <dbReference type="EMBL" id="EFQ89806.1"/>
    </source>
</evidence>